<protein>
    <submittedName>
        <fullName evidence="3">Putative glucan-beta-glucosidase protein</fullName>
    </submittedName>
</protein>
<evidence type="ECO:0000256" key="1">
    <source>
        <dbReference type="SAM" id="MobiDB-lite"/>
    </source>
</evidence>
<reference evidence="3" key="1">
    <citation type="submission" date="2016-03" db="EMBL/GenBank/DDBJ databases">
        <title>Draft genome sequence of Rosellinia necatrix.</title>
        <authorList>
            <person name="Kanematsu S."/>
        </authorList>
    </citation>
    <scope>NUCLEOTIDE SEQUENCE [LARGE SCALE GENOMIC DNA]</scope>
    <source>
        <strain evidence="3">W97</strain>
    </source>
</reference>
<dbReference type="OMA" id="AVFMNWN"/>
<dbReference type="AlphaFoldDB" id="A0A1W2TEF2"/>
<dbReference type="Proteomes" id="UP000054516">
    <property type="component" value="Unassembled WGS sequence"/>
</dbReference>
<dbReference type="InterPro" id="IPR024535">
    <property type="entry name" value="RHGA/B-epi-like_pectate_lyase"/>
</dbReference>
<feature type="region of interest" description="Disordered" evidence="1">
    <location>
        <begin position="941"/>
        <end position="975"/>
    </location>
</feature>
<dbReference type="InterPro" id="IPR012334">
    <property type="entry name" value="Pectin_lyas_fold"/>
</dbReference>
<feature type="compositionally biased region" description="Low complexity" evidence="1">
    <location>
        <begin position="828"/>
        <end position="884"/>
    </location>
</feature>
<dbReference type="Gene3D" id="2.160.20.10">
    <property type="entry name" value="Single-stranded right-handed beta-helix, Pectin lyase-like"/>
    <property type="match status" value="2"/>
</dbReference>
<proteinExistence type="predicted"/>
<dbReference type="PANTHER" id="PTHR31339:SF9">
    <property type="entry name" value="PLASMIN AND FIBRONECTIN-BINDING PROTEIN A"/>
    <property type="match status" value="1"/>
</dbReference>
<evidence type="ECO:0000259" key="2">
    <source>
        <dbReference type="Pfam" id="PF12708"/>
    </source>
</evidence>
<accession>A0A1W2TEF2</accession>
<dbReference type="Pfam" id="PF12708">
    <property type="entry name" value="Pect-lyase_RHGA_epim"/>
    <property type="match status" value="2"/>
</dbReference>
<feature type="domain" description="Rhamnogalacturonase A/B/Epimerase-like pectate lyase" evidence="2">
    <location>
        <begin position="87"/>
        <end position="319"/>
    </location>
</feature>
<dbReference type="InterPro" id="IPR051801">
    <property type="entry name" value="GH28_Enzymes"/>
</dbReference>
<dbReference type="CDD" id="cd23668">
    <property type="entry name" value="GH55_beta13glucanase-like"/>
    <property type="match status" value="1"/>
</dbReference>
<dbReference type="InterPro" id="IPR011050">
    <property type="entry name" value="Pectin_lyase_fold/virulence"/>
</dbReference>
<sequence>MITTAPTRAAFVSVSVHPLAGSSANMGLLKILATSVAVLQFASQGIASAPDGALQQRQDTAASGYWVETIKRQGVAAFATESNYKVFRNVKDYGAKGDGTTDDTDAINQAVRDGPGRCIDKCDSRTTHPAIVYFPSGTYLVKKPIIQTYYTQFVGDALNIPTIKGSADFSGMGVIDANPYDYTTGQDPAPNWYINQNNFFRQVRNFIIDMTDMPTSISQASSGIHWQVAQATSLQNIVINMSPASPDNYQKGLFIENGSGGFMADLTFNGGGIGADIGSQQYTTRNLTFNNCNTAIHMIWNWLWLMQGITINGGQLGINMTSDSYETIKVGSLLLLDSKISNVPVGISTLYTPTNKDTNNTLILDNVDMSEGVPIAIKHAQDGKALLEGNKVIDGWVQGRDYSNGKGQAIQTTQSKINVPDVLLGADGKLFTRTKPQYESIAAQKFISVKSAGAVADGKADDTAAIQKVFDSAQEGDIVYFDHGAYVISDTVHIPKNIKITGEMWPVLMATGAKFTDPSKPVAVFEVGKPGDVGNVEMSDLIIETKGSLPGAILMEWNLAGKENGAAGMWDVHFRIGGTAGTELQSDICSKNPNQTTTVDEKCMGSFLMLHLTKTASAYIENCWFWVADHELDLEDHNQINIYNGRGVLIESQNPVWLWGTASEHSVLYNYQIANAKNTFIGVAQTETAYMQGNPDATQGVTVLEGYYDPEFKETCDGSSDKCARTWGMRVANSSDIFVLGAGMYSFFNNYAQECVSGQNCQDNMISIEDSHVSMYGISTKASINMLTVDSKSLALDKDNRNTFCAAIAKYESDKSDGPDSGSGSGAGSSSSVSVPPSSSTSSALATSPTSSVPVISSSSSAPVISSSSSAAAIPSSSSTSLPSGTGGGSDSPGGGASGGASGNPTQATTSQLAYPTGGYSQPGGDAASTATAVLTTFTIPSAPQSSSNNNGGGDSPLTVTVTETVTAGDACPTS</sequence>
<dbReference type="STRING" id="77044.A0A1W2TEF2"/>
<name>A0A1W2TEF2_ROSNE</name>
<feature type="region of interest" description="Disordered" evidence="1">
    <location>
        <begin position="813"/>
        <end position="928"/>
    </location>
</feature>
<gene>
    <name evidence="3" type="ORF">SAMD00023353_1901750</name>
</gene>
<dbReference type="OrthoDB" id="1046782at2759"/>
<evidence type="ECO:0000313" key="3">
    <source>
        <dbReference type="EMBL" id="GAP86410.2"/>
    </source>
</evidence>
<keyword evidence="4" id="KW-1185">Reference proteome</keyword>
<dbReference type="PANTHER" id="PTHR31339">
    <property type="entry name" value="PECTIN LYASE-RELATED"/>
    <property type="match status" value="1"/>
</dbReference>
<feature type="domain" description="Rhamnogalacturonase A/B/Epimerase-like pectate lyase" evidence="2">
    <location>
        <begin position="446"/>
        <end position="511"/>
    </location>
</feature>
<dbReference type="SUPFAM" id="SSF51126">
    <property type="entry name" value="Pectin lyase-like"/>
    <property type="match status" value="2"/>
</dbReference>
<feature type="compositionally biased region" description="Polar residues" evidence="1">
    <location>
        <begin position="904"/>
        <end position="914"/>
    </location>
</feature>
<organism evidence="3">
    <name type="scientific">Rosellinia necatrix</name>
    <name type="common">White root-rot fungus</name>
    <dbReference type="NCBI Taxonomy" id="77044"/>
    <lineage>
        <taxon>Eukaryota</taxon>
        <taxon>Fungi</taxon>
        <taxon>Dikarya</taxon>
        <taxon>Ascomycota</taxon>
        <taxon>Pezizomycotina</taxon>
        <taxon>Sordariomycetes</taxon>
        <taxon>Xylariomycetidae</taxon>
        <taxon>Xylariales</taxon>
        <taxon>Xylariaceae</taxon>
        <taxon>Rosellinia</taxon>
    </lineage>
</organism>
<dbReference type="EMBL" id="DF977464">
    <property type="protein sequence ID" value="GAP86410.2"/>
    <property type="molecule type" value="Genomic_DNA"/>
</dbReference>
<dbReference type="FunFam" id="2.160.20.10:FF:000023">
    <property type="entry name" value="Exo-beta-1,3-glucanase Exg0"/>
    <property type="match status" value="1"/>
</dbReference>
<evidence type="ECO:0000313" key="4">
    <source>
        <dbReference type="Proteomes" id="UP000054516"/>
    </source>
</evidence>
<feature type="compositionally biased region" description="Gly residues" evidence="1">
    <location>
        <begin position="885"/>
        <end position="902"/>
    </location>
</feature>